<dbReference type="InterPro" id="IPR008538">
    <property type="entry name" value="Uma2"/>
</dbReference>
<proteinExistence type="predicted"/>
<evidence type="ECO:0000313" key="2">
    <source>
        <dbReference type="EMBL" id="EIJ36087.1"/>
    </source>
</evidence>
<dbReference type="OrthoDB" id="26750at2"/>
<reference evidence="3" key="1">
    <citation type="journal article" date="2011" name="Stand. Genomic Sci.">
        <title>Genome sequence of the filamentous, gliding Thiothrix nivea neotype strain (JP2(T)).</title>
        <authorList>
            <person name="Lapidus A."/>
            <person name="Nolan M."/>
            <person name="Lucas S."/>
            <person name="Glavina Del Rio T."/>
            <person name="Tice H."/>
            <person name="Cheng J.F."/>
            <person name="Tapia R."/>
            <person name="Han C."/>
            <person name="Goodwin L."/>
            <person name="Pitluck S."/>
            <person name="Liolios K."/>
            <person name="Pagani I."/>
            <person name="Ivanova N."/>
            <person name="Huntemann M."/>
            <person name="Mavromatis K."/>
            <person name="Mikhailova N."/>
            <person name="Pati A."/>
            <person name="Chen A."/>
            <person name="Palaniappan K."/>
            <person name="Land M."/>
            <person name="Brambilla E.M."/>
            <person name="Rohde M."/>
            <person name="Abt B."/>
            <person name="Verbarg S."/>
            <person name="Goker M."/>
            <person name="Bristow J."/>
            <person name="Eisen J.A."/>
            <person name="Markowitz V."/>
            <person name="Hugenholtz P."/>
            <person name="Kyrpides N.C."/>
            <person name="Klenk H.P."/>
            <person name="Woyke T."/>
        </authorList>
    </citation>
    <scope>NUCLEOTIDE SEQUENCE [LARGE SCALE GENOMIC DNA]</scope>
    <source>
        <strain evidence="3">ATCC 35100 / DSM 5205 / JP2</strain>
    </source>
</reference>
<gene>
    <name evidence="2" type="ORF">Thini_3581</name>
</gene>
<dbReference type="PANTHER" id="PTHR36558:SF1">
    <property type="entry name" value="RESTRICTION ENDONUCLEASE DOMAIN-CONTAINING PROTEIN-RELATED"/>
    <property type="match status" value="1"/>
</dbReference>
<dbReference type="Proteomes" id="UP000005317">
    <property type="component" value="Unassembled WGS sequence"/>
</dbReference>
<evidence type="ECO:0000313" key="3">
    <source>
        <dbReference type="Proteomes" id="UP000005317"/>
    </source>
</evidence>
<dbReference type="InterPro" id="IPR012296">
    <property type="entry name" value="Nuclease_put_TT1808"/>
</dbReference>
<dbReference type="CDD" id="cd06260">
    <property type="entry name" value="DUF820-like"/>
    <property type="match status" value="1"/>
</dbReference>
<protein>
    <recommendedName>
        <fullName evidence="1">Putative restriction endonuclease domain-containing protein</fullName>
    </recommendedName>
</protein>
<organism evidence="2 3">
    <name type="scientific">Thiothrix nivea (strain ATCC 35100 / DSM 5205 / JP2)</name>
    <dbReference type="NCBI Taxonomy" id="870187"/>
    <lineage>
        <taxon>Bacteria</taxon>
        <taxon>Pseudomonadati</taxon>
        <taxon>Pseudomonadota</taxon>
        <taxon>Gammaproteobacteria</taxon>
        <taxon>Thiotrichales</taxon>
        <taxon>Thiotrichaceae</taxon>
        <taxon>Thiothrix</taxon>
    </lineage>
</organism>
<accession>A0A656HI28</accession>
<dbReference type="RefSeq" id="WP_002709976.1">
    <property type="nucleotide sequence ID" value="NZ_JH651384.1"/>
</dbReference>
<dbReference type="AlphaFoldDB" id="A0A656HI28"/>
<evidence type="ECO:0000259" key="1">
    <source>
        <dbReference type="Pfam" id="PF05685"/>
    </source>
</evidence>
<dbReference type="Gene3D" id="3.90.1570.10">
    <property type="entry name" value="tt1808, chain A"/>
    <property type="match status" value="1"/>
</dbReference>
<sequence length="192" mass="22021">MGALKQAITYTAAEYLAMEQAANFKSEFVDGYIYAMSGASENHNLVTANIGSYFHSLLRGQQACRVFMSDMRLELNAGQCYYYPDVMLTCEGKSDDPYHKRNPCLLVEVTSPSTKTVDYREKLRHYLAVPSLRYYLIAAPDVRKVEYFQRNAEGQWESSILEEDEVLLMDCPPVHCGLRLRDVYLDMDVPER</sequence>
<dbReference type="PANTHER" id="PTHR36558">
    <property type="entry name" value="GLR1098 PROTEIN"/>
    <property type="match status" value="1"/>
</dbReference>
<dbReference type="InterPro" id="IPR011335">
    <property type="entry name" value="Restrct_endonuc-II-like"/>
</dbReference>
<dbReference type="EMBL" id="JH651384">
    <property type="protein sequence ID" value="EIJ36087.1"/>
    <property type="molecule type" value="Genomic_DNA"/>
</dbReference>
<feature type="domain" description="Putative restriction endonuclease" evidence="1">
    <location>
        <begin position="13"/>
        <end position="179"/>
    </location>
</feature>
<keyword evidence="3" id="KW-1185">Reference proteome</keyword>
<dbReference type="SUPFAM" id="SSF52980">
    <property type="entry name" value="Restriction endonuclease-like"/>
    <property type="match status" value="1"/>
</dbReference>
<name>A0A656HI28_THINJ</name>
<dbReference type="Pfam" id="PF05685">
    <property type="entry name" value="Uma2"/>
    <property type="match status" value="1"/>
</dbReference>